<keyword evidence="2" id="KW-1185">Reference proteome</keyword>
<comment type="caution">
    <text evidence="1">The sequence shown here is derived from an EMBL/GenBank/DDBJ whole genome shotgun (WGS) entry which is preliminary data.</text>
</comment>
<dbReference type="Proteomes" id="UP000799755">
    <property type="component" value="Unassembled WGS sequence"/>
</dbReference>
<name>A0ACB6QBS2_9PLEO</name>
<evidence type="ECO:0000313" key="2">
    <source>
        <dbReference type="Proteomes" id="UP000799755"/>
    </source>
</evidence>
<reference evidence="1" key="1">
    <citation type="journal article" date="2020" name="Stud. Mycol.">
        <title>101 Dothideomycetes genomes: a test case for predicting lifestyles and emergence of pathogens.</title>
        <authorList>
            <person name="Haridas S."/>
            <person name="Albert R."/>
            <person name="Binder M."/>
            <person name="Bloem J."/>
            <person name="Labutti K."/>
            <person name="Salamov A."/>
            <person name="Andreopoulos B."/>
            <person name="Baker S."/>
            <person name="Barry K."/>
            <person name="Bills G."/>
            <person name="Bluhm B."/>
            <person name="Cannon C."/>
            <person name="Castanera R."/>
            <person name="Culley D."/>
            <person name="Daum C."/>
            <person name="Ezra D."/>
            <person name="Gonzalez J."/>
            <person name="Henrissat B."/>
            <person name="Kuo A."/>
            <person name="Liang C."/>
            <person name="Lipzen A."/>
            <person name="Lutzoni F."/>
            <person name="Magnuson J."/>
            <person name="Mondo S."/>
            <person name="Nolan M."/>
            <person name="Ohm R."/>
            <person name="Pangilinan J."/>
            <person name="Park H.-J."/>
            <person name="Ramirez L."/>
            <person name="Alfaro M."/>
            <person name="Sun H."/>
            <person name="Tritt A."/>
            <person name="Yoshinaga Y."/>
            <person name="Zwiers L.-H."/>
            <person name="Turgeon B."/>
            <person name="Goodwin S."/>
            <person name="Spatafora J."/>
            <person name="Crous P."/>
            <person name="Grigoriev I."/>
        </authorList>
    </citation>
    <scope>NUCLEOTIDE SEQUENCE</scope>
    <source>
        <strain evidence="1">ATCC 200398</strain>
    </source>
</reference>
<evidence type="ECO:0000313" key="1">
    <source>
        <dbReference type="EMBL" id="KAF2463552.1"/>
    </source>
</evidence>
<dbReference type="EMBL" id="MU003549">
    <property type="protein sequence ID" value="KAF2463552.1"/>
    <property type="molecule type" value="Genomic_DNA"/>
</dbReference>
<organism evidence="1 2">
    <name type="scientific">Lindgomyces ingoldianus</name>
    <dbReference type="NCBI Taxonomy" id="673940"/>
    <lineage>
        <taxon>Eukaryota</taxon>
        <taxon>Fungi</taxon>
        <taxon>Dikarya</taxon>
        <taxon>Ascomycota</taxon>
        <taxon>Pezizomycotina</taxon>
        <taxon>Dothideomycetes</taxon>
        <taxon>Pleosporomycetidae</taxon>
        <taxon>Pleosporales</taxon>
        <taxon>Lindgomycetaceae</taxon>
        <taxon>Lindgomyces</taxon>
    </lineage>
</organism>
<accession>A0ACB6QBS2</accession>
<protein>
    <submittedName>
        <fullName evidence="1">Uncharacterized protein</fullName>
    </submittedName>
</protein>
<proteinExistence type="predicted"/>
<gene>
    <name evidence="1" type="ORF">BDR25DRAFT_362720</name>
</gene>
<sequence>MVSALSIAKSTACVILLIIKAFSLSQPRNLPNGTIWYKSNITYASLGSLYNAWTDDVLPRSDLLASASVAKIRTRKSVTSNRRLKALPRKCCIARLKLMGRAYMELREVDSSEGYGVTYGPTFTLDIERNGQFMAHFGLAIGNLIQLHDLEGALPSVSDYVFLVFRKALGEFDHRSRKRREILYMTKVRKKRLQRFATFLSVDELLWSQYVFHFTSATMKKLDEGSNQHTVLFNVLLQWYISKTFISQCQGQMLLADDLSEKQKERTNKNLVWYDKQYLWKTNFTARESKAPNPACSNFAPIKRANRTWCLIERSTKAGKSKSTNLSVCSLLLQKSKTEIDRLILQAMIPAALRCSNQEFLLLQACKVVLHSLAGTGFHILMVWIEDSELVGDPTFAKEFEGSGGAIKAEKTVLNAIYGHFSNLDRAMHSWKPSRKNEHTSDFLDGIGVYNLVRKFYSMKHYGETLRDIAKDVGLIMMTYFHPLIHYLLCYLFTCGLQSTQFFIFAPTKAPPQASHRTWAVNEAKTTFGTYCLPPELCNDKASINGLNAEKNPWRKARPAFQQGLELIDSRVHGAIEVRCEVSGARESSEDPHSPCAGSREPVSRATGNGVDLLLEDEIEEINGPQTGRKTQQQVTSMASFKLDNKEGRISEQKRIVRLHMIRAQHATLTPIPHIRWLLLEFPGVGCLDS</sequence>